<proteinExistence type="predicted"/>
<evidence type="ECO:0000313" key="3">
    <source>
        <dbReference type="Proteomes" id="UP000433876"/>
    </source>
</evidence>
<dbReference type="AlphaFoldDB" id="A0A8S8ZW23"/>
<evidence type="ECO:0000313" key="2">
    <source>
        <dbReference type="EMBL" id="KAA8633659.1"/>
    </source>
</evidence>
<dbReference type="EMBL" id="NMPR01000034">
    <property type="protein sequence ID" value="KAA8633659.1"/>
    <property type="molecule type" value="Genomic_DNA"/>
</dbReference>
<comment type="caution">
    <text evidence="2">The sequence shown here is derived from an EMBL/GenBank/DDBJ whole genome shotgun (WGS) entry which is preliminary data.</text>
</comment>
<reference evidence="2 3" key="1">
    <citation type="submission" date="2017-07" db="EMBL/GenBank/DDBJ databases">
        <title>Genome sequence of the Sordaria macrospora wild type strain R19027.</title>
        <authorList>
            <person name="Nowrousian M."/>
            <person name="Teichert I."/>
            <person name="Kueck U."/>
        </authorList>
    </citation>
    <scope>NUCLEOTIDE SEQUENCE [LARGE SCALE GENOMIC DNA]</scope>
    <source>
        <strain evidence="2 3">R19027</strain>
        <tissue evidence="2">Mycelium</tissue>
    </source>
</reference>
<name>A0A8S8ZW23_SORMA</name>
<dbReference type="VEuPathDB" id="FungiDB:SMAC_06874"/>
<gene>
    <name evidence="2" type="ORF">SMACR_06874</name>
</gene>
<dbReference type="Proteomes" id="UP000433876">
    <property type="component" value="Unassembled WGS sequence"/>
</dbReference>
<feature type="region of interest" description="Disordered" evidence="1">
    <location>
        <begin position="43"/>
        <end position="68"/>
    </location>
</feature>
<feature type="compositionally biased region" description="Basic and acidic residues" evidence="1">
    <location>
        <begin position="354"/>
        <end position="371"/>
    </location>
</feature>
<feature type="region of interest" description="Disordered" evidence="1">
    <location>
        <begin position="466"/>
        <end position="551"/>
    </location>
</feature>
<feature type="region of interest" description="Disordered" evidence="1">
    <location>
        <begin position="301"/>
        <end position="321"/>
    </location>
</feature>
<protein>
    <submittedName>
        <fullName evidence="2">Uncharacterized protein</fullName>
    </submittedName>
</protein>
<accession>A0A8S8ZW23</accession>
<sequence>MWYPNPTESLPATDTLSANSDAQTVPAIEQVYNIQTPQAKVYPHTDVSSTSNPDCDDQQYPGASSIGNEAWLNNDQASLADMGVPPDVANQYQTTQDAFQQWYQPQMVSTVPVKPPFCPAAYPSPSGGTANVESQAQGQTMGWNFTNDVNQEIHDDFSLLADIDLNTHATSNFHDFWTMEAAQMPEEQKYHTGYSRDCPVDVTSSSPLTYTALEVPSSSFTEQLKSLQQMPLYPIQGSQPQWGSSWSVQVNNQLTTNIYGAPLFALPVGTKSEQEVEAANINRGTYDEADFFDMTGSPPPEYTALDSSLYEPQPQRSPQNVSVRGIICPPDEDVSAWCEALGNSEIELEQVAENDHEEVNKEQEYKNEEHATPYSTPRTSPSTPEQQVAEEEQAHFDQVSSDTFLQRCEEKWQNKAKPAIAAMLTDKKHNNATFKDRFDYVVQCLHDLTEINSIDWAEGLADFGPKLLPSLPATPSKKRTRDSDEKEDPQSHDGSSEGSNKRRRLGNNNNDDMSSMICMATSEKKTATKTTSAPVERRQERREESQEPKDTIKYLQNLVSEEPEDYMNLLRRMRLLPNGHWSLRIC</sequence>
<organism evidence="2 3">
    <name type="scientific">Sordaria macrospora</name>
    <dbReference type="NCBI Taxonomy" id="5147"/>
    <lineage>
        <taxon>Eukaryota</taxon>
        <taxon>Fungi</taxon>
        <taxon>Dikarya</taxon>
        <taxon>Ascomycota</taxon>
        <taxon>Pezizomycotina</taxon>
        <taxon>Sordariomycetes</taxon>
        <taxon>Sordariomycetidae</taxon>
        <taxon>Sordariales</taxon>
        <taxon>Sordariaceae</taxon>
        <taxon>Sordaria</taxon>
    </lineage>
</organism>
<feature type="region of interest" description="Disordered" evidence="1">
    <location>
        <begin position="354"/>
        <end position="389"/>
    </location>
</feature>
<feature type="compositionally biased region" description="Basic and acidic residues" evidence="1">
    <location>
        <begin position="481"/>
        <end position="495"/>
    </location>
</feature>
<evidence type="ECO:0000256" key="1">
    <source>
        <dbReference type="SAM" id="MobiDB-lite"/>
    </source>
</evidence>
<feature type="compositionally biased region" description="Low complexity" evidence="1">
    <location>
        <begin position="372"/>
        <end position="384"/>
    </location>
</feature>
<feature type="compositionally biased region" description="Basic and acidic residues" evidence="1">
    <location>
        <begin position="535"/>
        <end position="551"/>
    </location>
</feature>